<sequence length="130" mass="13917">MGIRLITPRLPRWAPPALRAPGEVRGVLGVRTHRVGVQATPLGGRGPAGAGLQSRSGGAVSHQHRREQSCPRMRDDLRPRRELKPGTGFCLSGAREPLGPAAHQVVGKHVFKCHFLNIGAILVVLLASVH</sequence>
<evidence type="ECO:0000313" key="2">
    <source>
        <dbReference type="EMBL" id="KAJ1093712.1"/>
    </source>
</evidence>
<evidence type="ECO:0000313" key="3">
    <source>
        <dbReference type="Proteomes" id="UP001066276"/>
    </source>
</evidence>
<organism evidence="2 3">
    <name type="scientific">Pleurodeles waltl</name>
    <name type="common">Iberian ribbed newt</name>
    <dbReference type="NCBI Taxonomy" id="8319"/>
    <lineage>
        <taxon>Eukaryota</taxon>
        <taxon>Metazoa</taxon>
        <taxon>Chordata</taxon>
        <taxon>Craniata</taxon>
        <taxon>Vertebrata</taxon>
        <taxon>Euteleostomi</taxon>
        <taxon>Amphibia</taxon>
        <taxon>Batrachia</taxon>
        <taxon>Caudata</taxon>
        <taxon>Salamandroidea</taxon>
        <taxon>Salamandridae</taxon>
        <taxon>Pleurodelinae</taxon>
        <taxon>Pleurodeles</taxon>
    </lineage>
</organism>
<comment type="caution">
    <text evidence="2">The sequence shown here is derived from an EMBL/GenBank/DDBJ whole genome shotgun (WGS) entry which is preliminary data.</text>
</comment>
<reference evidence="2" key="1">
    <citation type="journal article" date="2022" name="bioRxiv">
        <title>Sequencing and chromosome-scale assembly of the giantPleurodeles waltlgenome.</title>
        <authorList>
            <person name="Brown T."/>
            <person name="Elewa A."/>
            <person name="Iarovenko S."/>
            <person name="Subramanian E."/>
            <person name="Araus A.J."/>
            <person name="Petzold A."/>
            <person name="Susuki M."/>
            <person name="Suzuki K.-i.T."/>
            <person name="Hayashi T."/>
            <person name="Toyoda A."/>
            <person name="Oliveira C."/>
            <person name="Osipova E."/>
            <person name="Leigh N.D."/>
            <person name="Simon A."/>
            <person name="Yun M.H."/>
        </authorList>
    </citation>
    <scope>NUCLEOTIDE SEQUENCE</scope>
    <source>
        <strain evidence="2">20211129_DDA</strain>
        <tissue evidence="2">Liver</tissue>
    </source>
</reference>
<proteinExistence type="predicted"/>
<protein>
    <submittedName>
        <fullName evidence="2">Uncharacterized protein</fullName>
    </submittedName>
</protein>
<gene>
    <name evidence="2" type="ORF">NDU88_006804</name>
</gene>
<dbReference type="EMBL" id="JANPWB010000015">
    <property type="protein sequence ID" value="KAJ1093712.1"/>
    <property type="molecule type" value="Genomic_DNA"/>
</dbReference>
<feature type="region of interest" description="Disordered" evidence="1">
    <location>
        <begin position="38"/>
        <end position="82"/>
    </location>
</feature>
<feature type="compositionally biased region" description="Basic and acidic residues" evidence="1">
    <location>
        <begin position="66"/>
        <end position="82"/>
    </location>
</feature>
<name>A0AAV7LRH8_PLEWA</name>
<evidence type="ECO:0000256" key="1">
    <source>
        <dbReference type="SAM" id="MobiDB-lite"/>
    </source>
</evidence>
<dbReference type="Proteomes" id="UP001066276">
    <property type="component" value="Chromosome 11"/>
</dbReference>
<accession>A0AAV7LRH8</accession>
<dbReference type="AlphaFoldDB" id="A0AAV7LRH8"/>
<keyword evidence="3" id="KW-1185">Reference proteome</keyword>